<proteinExistence type="inferred from homology"/>
<keyword evidence="4" id="KW-0521">NADP</keyword>
<keyword evidence="14" id="KW-1185">Reference proteome</keyword>
<dbReference type="Proteomes" id="UP000297814">
    <property type="component" value="Unassembled WGS sequence"/>
</dbReference>
<reference evidence="13 14" key="1">
    <citation type="submission" date="2017-12" db="EMBL/GenBank/DDBJ databases">
        <title>Comparative genomics of Botrytis spp.</title>
        <authorList>
            <person name="Valero-Jimenez C.A."/>
            <person name="Tapia P."/>
            <person name="Veloso J."/>
            <person name="Silva-Moreno E."/>
            <person name="Staats M."/>
            <person name="Valdes J.H."/>
            <person name="Van Kan J.A.L."/>
        </authorList>
    </citation>
    <scope>NUCLEOTIDE SEQUENCE [LARGE SCALE GENOMIC DNA]</scope>
    <source>
        <strain evidence="13 14">Bh0001</strain>
    </source>
</reference>
<organism evidence="13 14">
    <name type="scientific">Botrytis hyacinthi</name>
    <dbReference type="NCBI Taxonomy" id="278943"/>
    <lineage>
        <taxon>Eukaryota</taxon>
        <taxon>Fungi</taxon>
        <taxon>Dikarya</taxon>
        <taxon>Ascomycota</taxon>
        <taxon>Pezizomycotina</taxon>
        <taxon>Leotiomycetes</taxon>
        <taxon>Helotiales</taxon>
        <taxon>Sclerotiniaceae</taxon>
        <taxon>Botrytis</taxon>
    </lineage>
</organism>
<dbReference type="EMBL" id="PQXK01000047">
    <property type="protein sequence ID" value="TGO39808.1"/>
    <property type="molecule type" value="Genomic_DNA"/>
</dbReference>
<dbReference type="CDD" id="cd05339">
    <property type="entry name" value="17beta-HSDXI-like_SDR_c"/>
    <property type="match status" value="1"/>
</dbReference>
<evidence type="ECO:0000256" key="3">
    <source>
        <dbReference type="ARBA" id="ARBA00022692"/>
    </source>
</evidence>
<evidence type="ECO:0000313" key="14">
    <source>
        <dbReference type="Proteomes" id="UP000297814"/>
    </source>
</evidence>
<evidence type="ECO:0000256" key="7">
    <source>
        <dbReference type="ARBA" id="ARBA00023098"/>
    </source>
</evidence>
<keyword evidence="3" id="KW-0812">Transmembrane</keyword>
<evidence type="ECO:0000256" key="2">
    <source>
        <dbReference type="ARBA" id="ARBA00006484"/>
    </source>
</evidence>
<dbReference type="InterPro" id="IPR002347">
    <property type="entry name" value="SDR_fam"/>
</dbReference>
<name>A0A4Z1GTV8_9HELO</name>
<dbReference type="InterPro" id="IPR020904">
    <property type="entry name" value="Sc_DH/Rdtase_CS"/>
</dbReference>
<dbReference type="GO" id="GO:0016020">
    <property type="term" value="C:membrane"/>
    <property type="evidence" value="ECO:0007669"/>
    <property type="project" value="UniProtKB-SubCell"/>
</dbReference>
<keyword evidence="6" id="KW-0560">Oxidoreductase</keyword>
<gene>
    <name evidence="13" type="ORF">BHYA_0047g00120</name>
</gene>
<evidence type="ECO:0000256" key="6">
    <source>
        <dbReference type="ARBA" id="ARBA00023002"/>
    </source>
</evidence>
<dbReference type="Pfam" id="PF00106">
    <property type="entry name" value="adh_short"/>
    <property type="match status" value="1"/>
</dbReference>
<dbReference type="GO" id="GO:0052650">
    <property type="term" value="F:all-trans-retinol dehydrogenase (NADP+) activity"/>
    <property type="evidence" value="ECO:0007669"/>
    <property type="project" value="UniProtKB-ARBA"/>
</dbReference>
<evidence type="ECO:0000256" key="10">
    <source>
        <dbReference type="ARBA" id="ARBA00068717"/>
    </source>
</evidence>
<keyword evidence="5" id="KW-1133">Transmembrane helix</keyword>
<keyword evidence="7" id="KW-0443">Lipid metabolism</keyword>
<evidence type="ECO:0000256" key="1">
    <source>
        <dbReference type="ARBA" id="ARBA00004141"/>
    </source>
</evidence>
<dbReference type="PANTHER" id="PTHR24322">
    <property type="entry name" value="PKSB"/>
    <property type="match status" value="1"/>
</dbReference>
<evidence type="ECO:0000256" key="5">
    <source>
        <dbReference type="ARBA" id="ARBA00022989"/>
    </source>
</evidence>
<protein>
    <recommendedName>
        <fullName evidence="10">Short-chain dehydrogenase/reductase 3</fullName>
    </recommendedName>
    <alternativeName>
        <fullName evidence="11">Retinal short-chain dehydrogenase/reductase 1</fullName>
    </alternativeName>
</protein>
<evidence type="ECO:0000256" key="4">
    <source>
        <dbReference type="ARBA" id="ARBA00022857"/>
    </source>
</evidence>
<evidence type="ECO:0000256" key="8">
    <source>
        <dbReference type="ARBA" id="ARBA00023136"/>
    </source>
</evidence>
<accession>A0A4Z1GTV8</accession>
<dbReference type="PRINTS" id="PR00080">
    <property type="entry name" value="SDRFAMILY"/>
</dbReference>
<evidence type="ECO:0000256" key="9">
    <source>
        <dbReference type="ARBA" id="ARBA00059620"/>
    </source>
</evidence>
<comment type="function">
    <text evidence="9">Catalyzes the reduction of all-trans-retinal to all-trans-retinol in the presence of NADPH.</text>
</comment>
<evidence type="ECO:0000256" key="12">
    <source>
        <dbReference type="RuleBase" id="RU000363"/>
    </source>
</evidence>
<evidence type="ECO:0000256" key="11">
    <source>
        <dbReference type="ARBA" id="ARBA00082544"/>
    </source>
</evidence>
<dbReference type="Gene3D" id="3.40.50.720">
    <property type="entry name" value="NAD(P)-binding Rossmann-like Domain"/>
    <property type="match status" value="1"/>
</dbReference>
<dbReference type="InterPro" id="IPR036291">
    <property type="entry name" value="NAD(P)-bd_dom_sf"/>
</dbReference>
<dbReference type="SUPFAM" id="SSF51735">
    <property type="entry name" value="NAD(P)-binding Rossmann-fold domains"/>
    <property type="match status" value="1"/>
</dbReference>
<dbReference type="PRINTS" id="PR00081">
    <property type="entry name" value="GDHRDH"/>
</dbReference>
<keyword evidence="8" id="KW-0472">Membrane</keyword>
<dbReference type="PANTHER" id="PTHR24322:SF736">
    <property type="entry name" value="RETINOL DEHYDROGENASE 10"/>
    <property type="match status" value="1"/>
</dbReference>
<dbReference type="AlphaFoldDB" id="A0A4Z1GTV8"/>
<comment type="caution">
    <text evidence="13">The sequence shown here is derived from an EMBL/GenBank/DDBJ whole genome shotgun (WGS) entry which is preliminary data.</text>
</comment>
<sequence>MSAILGAPFDPKLTGLLLVALRYYPDKLRSIIPTKIQPYVYSIAFIRALKALLVLGIARGVNNKVSQLVLNNWKSNAKFIKSQEVVLITGGSSGIGESMAREFSSKGVTVVVMDVNAPKMPFPSNVFYYRVDITSPSQIASAASEIRKSHGDPTVLINNAGVGTLMPILEGTEAQTRKTFEVNTISHFFMAREFVPAMIKKNHGHVVTIASLASYLVHAANVDYSCSKASALAFHEGLASELKALHNAPNVRTTVVNPGWVRTPLAEDIISQASFKDSYLQPETISNAVVDQVFAGRSGQIILPKDMSILGTIRGWPWWLQTSVRNMIALDLNFGQTQPEPAVQIENAAPAAST</sequence>
<comment type="similarity">
    <text evidence="2 12">Belongs to the short-chain dehydrogenases/reductases (SDR) family.</text>
</comment>
<dbReference type="PROSITE" id="PS00061">
    <property type="entry name" value="ADH_SHORT"/>
    <property type="match status" value="1"/>
</dbReference>
<evidence type="ECO:0000313" key="13">
    <source>
        <dbReference type="EMBL" id="TGO39808.1"/>
    </source>
</evidence>
<dbReference type="FunFam" id="3.40.50.720:FF:000131">
    <property type="entry name" value="Short-chain dehydrogenase/reductase 3"/>
    <property type="match status" value="1"/>
</dbReference>
<comment type="subcellular location">
    <subcellularLocation>
        <location evidence="1">Membrane</location>
        <topology evidence="1">Multi-pass membrane protein</topology>
    </subcellularLocation>
</comment>